<sequence length="652" mass="72783">MVFLNQATYLQGKIHHMQRALLLFTCLLSGLYAAHAQVASHLPFKADSRQPYAANPATHLQFDGYLGEKLQFVTQHSINAQDVASLVAPFKERNESSLWQTEFWGKWMLSAVKAYAYDTTNTALLHTMQQAVTGILATQTADGYIGNYAPGKHLQGWDVWGRKYTLLGLVYYYDLTGDKKALAGAERLLDYTLTEIGPGKANIVLTGNFRGMPSSSILEPVMLLYERTGNKNYLAFAQYIVTQWETPEGPQLISKALQNVPVAQRFTTATPEEWWTWKNGAKAYEMMSCYDGLLKLYRFTGNKDYLNAVVQTVANIRQTEINIVGSGAAMECWYGGQSQQYFPSMHTMETCVTITWMKLCYELYRITGNPQLLDDIETTAYNNLPGSLSPSGRFSKYSSLQGFRDLDEFQCNMHINCCMANGPRGYTLLPDVAVMQQQQNIYLNLYNAAHAQLQLPGNHQLQLQLTTGYPADGDVAITLQPDAPVNAAINLRIPAWSAHTQVAVNGKPVTDSITPGRYFTLQQTWKKGDVITLHVDMRIKTQVHHTPQGDFAAFTRGPVVLARDSRFSSYPIDAAITSTGSNNDTAEQAPAARPGAWLYFTRYNKTGSGENPVNIDIPLVDFSSAGNNWDVKSRYRVWIPVEYNVSGIPAEH</sequence>
<dbReference type="InterPro" id="IPR012878">
    <property type="entry name" value="Beta-AFase-like_GH127_cat"/>
</dbReference>
<dbReference type="AlphaFoldDB" id="A0A3E1NM85"/>
<feature type="domain" description="Non-reducing end beta-L-arabinofuranosidase-like GH127 catalytic" evidence="2">
    <location>
        <begin position="94"/>
        <end position="426"/>
    </location>
</feature>
<keyword evidence="5" id="KW-1185">Reference proteome</keyword>
<name>A0A3E1NM85_9BACT</name>
<feature type="signal peptide" evidence="1">
    <location>
        <begin position="1"/>
        <end position="36"/>
    </location>
</feature>
<feature type="domain" description="Non-reducing end beta-L-arabinofuranosidase-like GH127 middle" evidence="3">
    <location>
        <begin position="441"/>
        <end position="537"/>
    </location>
</feature>
<dbReference type="SUPFAM" id="SSF48208">
    <property type="entry name" value="Six-hairpin glycosidases"/>
    <property type="match status" value="1"/>
</dbReference>
<dbReference type="InterPro" id="IPR049174">
    <property type="entry name" value="Beta-AFase-like"/>
</dbReference>
<proteinExistence type="predicted"/>
<feature type="chain" id="PRO_5017563783" description="Glycoside hydrolase family 127 protein" evidence="1">
    <location>
        <begin position="37"/>
        <end position="652"/>
    </location>
</feature>
<reference evidence="4 5" key="1">
    <citation type="submission" date="2018-08" db="EMBL/GenBank/DDBJ databases">
        <title>Chitinophagaceae sp. K23C18032701, a novel bacterium isolated from forest soil.</title>
        <authorList>
            <person name="Wang C."/>
        </authorList>
    </citation>
    <scope>NUCLEOTIDE SEQUENCE [LARGE SCALE GENOMIC DNA]</scope>
    <source>
        <strain evidence="4 5">K23C18032701</strain>
    </source>
</reference>
<dbReference type="InterPro" id="IPR008928">
    <property type="entry name" value="6-hairpin_glycosidase_sf"/>
</dbReference>
<keyword evidence="1" id="KW-0732">Signal</keyword>
<evidence type="ECO:0000313" key="4">
    <source>
        <dbReference type="EMBL" id="RFM29017.1"/>
    </source>
</evidence>
<dbReference type="PANTHER" id="PTHR43465">
    <property type="entry name" value="DUF1680 DOMAIN PROTEIN (AFU_ORTHOLOGUE AFUA_1G08910)"/>
    <property type="match status" value="1"/>
</dbReference>
<protein>
    <recommendedName>
        <fullName evidence="6">Glycoside hydrolase family 127 protein</fullName>
    </recommendedName>
</protein>
<evidence type="ECO:0000313" key="5">
    <source>
        <dbReference type="Proteomes" id="UP000261284"/>
    </source>
</evidence>
<organism evidence="4 5">
    <name type="scientific">Deminuibacter soli</name>
    <dbReference type="NCBI Taxonomy" id="2291815"/>
    <lineage>
        <taxon>Bacteria</taxon>
        <taxon>Pseudomonadati</taxon>
        <taxon>Bacteroidota</taxon>
        <taxon>Chitinophagia</taxon>
        <taxon>Chitinophagales</taxon>
        <taxon>Chitinophagaceae</taxon>
        <taxon>Deminuibacter</taxon>
    </lineage>
</organism>
<dbReference type="InterPro" id="IPR049046">
    <property type="entry name" value="Beta-AFase-like_GH127_middle"/>
</dbReference>
<evidence type="ECO:0000259" key="2">
    <source>
        <dbReference type="Pfam" id="PF07944"/>
    </source>
</evidence>
<evidence type="ECO:0000259" key="3">
    <source>
        <dbReference type="Pfam" id="PF20736"/>
    </source>
</evidence>
<evidence type="ECO:0008006" key="6">
    <source>
        <dbReference type="Google" id="ProtNLM"/>
    </source>
</evidence>
<dbReference type="PANTHER" id="PTHR43465:SF2">
    <property type="entry name" value="DUF1680 DOMAIN PROTEIN (AFU_ORTHOLOGUE AFUA_1G08910)"/>
    <property type="match status" value="1"/>
</dbReference>
<dbReference type="Pfam" id="PF20736">
    <property type="entry name" value="Glyco_hydro127M"/>
    <property type="match status" value="1"/>
</dbReference>
<dbReference type="Pfam" id="PF07944">
    <property type="entry name" value="Beta-AFase-like_GH127_cat"/>
    <property type="match status" value="1"/>
</dbReference>
<accession>A0A3E1NM85</accession>
<dbReference type="GO" id="GO:0005975">
    <property type="term" value="P:carbohydrate metabolic process"/>
    <property type="evidence" value="ECO:0007669"/>
    <property type="project" value="InterPro"/>
</dbReference>
<dbReference type="Proteomes" id="UP000261284">
    <property type="component" value="Unassembled WGS sequence"/>
</dbReference>
<dbReference type="EMBL" id="QTJU01000002">
    <property type="protein sequence ID" value="RFM29017.1"/>
    <property type="molecule type" value="Genomic_DNA"/>
</dbReference>
<evidence type="ECO:0000256" key="1">
    <source>
        <dbReference type="SAM" id="SignalP"/>
    </source>
</evidence>
<comment type="caution">
    <text evidence="4">The sequence shown here is derived from an EMBL/GenBank/DDBJ whole genome shotgun (WGS) entry which is preliminary data.</text>
</comment>
<gene>
    <name evidence="4" type="ORF">DXN05_09645</name>
</gene>